<reference evidence="2 3" key="2">
    <citation type="submission" date="2018-11" db="EMBL/GenBank/DDBJ databases">
        <authorList>
            <consortium name="Pathogen Informatics"/>
        </authorList>
    </citation>
    <scope>NUCLEOTIDE SEQUENCE [LARGE SCALE GENOMIC DNA]</scope>
    <source>
        <strain evidence="2 3">NST_G2</strain>
    </source>
</reference>
<reference evidence="4" key="1">
    <citation type="submission" date="2016-06" db="UniProtKB">
        <authorList>
            <consortium name="WormBaseParasite"/>
        </authorList>
    </citation>
    <scope>IDENTIFICATION</scope>
</reference>
<evidence type="ECO:0000256" key="1">
    <source>
        <dbReference type="SAM" id="MobiDB-lite"/>
    </source>
</evidence>
<feature type="region of interest" description="Disordered" evidence="1">
    <location>
        <begin position="196"/>
        <end position="222"/>
    </location>
</feature>
<dbReference type="EMBL" id="UYSU01033705">
    <property type="protein sequence ID" value="VDL92858.1"/>
    <property type="molecule type" value="Genomic_DNA"/>
</dbReference>
<accession>A0A183SQH5</accession>
<name>A0A183SQH5_SCHSO</name>
<evidence type="ECO:0000313" key="2">
    <source>
        <dbReference type="EMBL" id="VDL92858.1"/>
    </source>
</evidence>
<dbReference type="AlphaFoldDB" id="A0A183SQH5"/>
<dbReference type="WBParaSite" id="SSLN_0000667901-mRNA-1">
    <property type="protein sequence ID" value="SSLN_0000667901-mRNA-1"/>
    <property type="gene ID" value="SSLN_0000667901"/>
</dbReference>
<organism evidence="4">
    <name type="scientific">Schistocephalus solidus</name>
    <name type="common">Tapeworm</name>
    <dbReference type="NCBI Taxonomy" id="70667"/>
    <lineage>
        <taxon>Eukaryota</taxon>
        <taxon>Metazoa</taxon>
        <taxon>Spiralia</taxon>
        <taxon>Lophotrochozoa</taxon>
        <taxon>Platyhelminthes</taxon>
        <taxon>Cestoda</taxon>
        <taxon>Eucestoda</taxon>
        <taxon>Diphyllobothriidea</taxon>
        <taxon>Diphyllobothriidae</taxon>
        <taxon>Schistocephalus</taxon>
    </lineage>
</organism>
<proteinExistence type="predicted"/>
<sequence length="222" mass="24799">MSDDLITSLVQATEGVLNSGGRPPKPDKLTVYDDYDLWEDRMKVYLEAVEEGARSAAILGWLDNKVYTVARAVSLTASLTPVTIFERLRCEFRRSSMPWVARATLKSRRQHADESVVDFFRHLRVLACSSKVALNVAQREKAIHTAYPLAQVSSPSALGCHQAFAPIQDSSVDVFAMGQRQSRDISKQTAQWQWGPLQPNPLWRGSPQPPTPWRGSPQPLTP</sequence>
<protein>
    <submittedName>
        <fullName evidence="4">Retrotrans_gag domain-containing protein</fullName>
    </submittedName>
</protein>
<evidence type="ECO:0000313" key="4">
    <source>
        <dbReference type="WBParaSite" id="SSLN_0000667901-mRNA-1"/>
    </source>
</evidence>
<gene>
    <name evidence="2" type="ORF">SSLN_LOCUS6473</name>
</gene>
<evidence type="ECO:0000313" key="3">
    <source>
        <dbReference type="Proteomes" id="UP000275846"/>
    </source>
</evidence>
<dbReference type="Proteomes" id="UP000275846">
    <property type="component" value="Unassembled WGS sequence"/>
</dbReference>
<keyword evidence="3" id="KW-1185">Reference proteome</keyword>